<keyword evidence="1" id="KW-0472">Membrane</keyword>
<organism evidence="2 3">
    <name type="scientific">Enterococcus caccae ATCC BAA-1240</name>
    <dbReference type="NCBI Taxonomy" id="1158612"/>
    <lineage>
        <taxon>Bacteria</taxon>
        <taxon>Bacillati</taxon>
        <taxon>Bacillota</taxon>
        <taxon>Bacilli</taxon>
        <taxon>Lactobacillales</taxon>
        <taxon>Enterococcaceae</taxon>
        <taxon>Enterococcus</taxon>
    </lineage>
</organism>
<feature type="transmembrane region" description="Helical" evidence="1">
    <location>
        <begin position="64"/>
        <end position="87"/>
    </location>
</feature>
<name>R3UBY9_9ENTE</name>
<dbReference type="EMBL" id="AJAU01000001">
    <property type="protein sequence ID" value="EOL50923.1"/>
    <property type="molecule type" value="Genomic_DNA"/>
</dbReference>
<reference evidence="2 3" key="1">
    <citation type="submission" date="2013-02" db="EMBL/GenBank/DDBJ databases">
        <title>The Genome Sequence of Enterococcus caccae BAA-1240.</title>
        <authorList>
            <consortium name="The Broad Institute Genome Sequencing Platform"/>
            <consortium name="The Broad Institute Genome Sequencing Center for Infectious Disease"/>
            <person name="Earl A.M."/>
            <person name="Gilmore M.S."/>
            <person name="Lebreton F."/>
            <person name="Walker B."/>
            <person name="Young S.K."/>
            <person name="Zeng Q."/>
            <person name="Gargeya S."/>
            <person name="Fitzgerald M."/>
            <person name="Haas B."/>
            <person name="Abouelleil A."/>
            <person name="Alvarado L."/>
            <person name="Arachchi H.M."/>
            <person name="Berlin A.M."/>
            <person name="Chapman S.B."/>
            <person name="Dewar J."/>
            <person name="Goldberg J."/>
            <person name="Griggs A."/>
            <person name="Gujja S."/>
            <person name="Hansen M."/>
            <person name="Howarth C."/>
            <person name="Imamovic A."/>
            <person name="Larimer J."/>
            <person name="McCowan C."/>
            <person name="Murphy C."/>
            <person name="Neiman D."/>
            <person name="Pearson M."/>
            <person name="Priest M."/>
            <person name="Roberts A."/>
            <person name="Saif S."/>
            <person name="Shea T."/>
            <person name="Sisk P."/>
            <person name="Sykes S."/>
            <person name="Wortman J."/>
            <person name="Nusbaum C."/>
            <person name="Birren B."/>
        </authorList>
    </citation>
    <scope>NUCLEOTIDE SEQUENCE [LARGE SCALE GENOMIC DNA]</scope>
    <source>
        <strain evidence="2 3">ATCC BAA-1240</strain>
    </source>
</reference>
<gene>
    <name evidence="2" type="ORF">UC7_00036</name>
</gene>
<keyword evidence="1" id="KW-1133">Transmembrane helix</keyword>
<evidence type="ECO:0000256" key="1">
    <source>
        <dbReference type="SAM" id="Phobius"/>
    </source>
</evidence>
<dbReference type="AlphaFoldDB" id="R3UBY9"/>
<evidence type="ECO:0000313" key="2">
    <source>
        <dbReference type="EMBL" id="EOL50923.1"/>
    </source>
</evidence>
<proteinExistence type="predicted"/>
<feature type="transmembrane region" description="Helical" evidence="1">
    <location>
        <begin position="125"/>
        <end position="144"/>
    </location>
</feature>
<feature type="transmembrane region" description="Helical" evidence="1">
    <location>
        <begin position="99"/>
        <end position="119"/>
    </location>
</feature>
<keyword evidence="1" id="KW-0812">Transmembrane</keyword>
<feature type="transmembrane region" description="Helical" evidence="1">
    <location>
        <begin position="12"/>
        <end position="32"/>
    </location>
</feature>
<dbReference type="PATRIC" id="fig|1158612.3.peg.35"/>
<dbReference type="eggNOG" id="ENOG503035R">
    <property type="taxonomic scope" value="Bacteria"/>
</dbReference>
<sequence length="217" mass="25983">MKDKKTYYQKYRGYYLGQLILLVGWITNFILFSRFYEEALFYVDKNAKFIIQLLFIVTYYLSDVLTYLFVAFLLMTLNIFLVLMFYTKNKREGIKQKERTYSMIVFLAIIGISTIALLITIIWPLFLLLFIVSLTIVYIIYVITKSLYEEKDELYEENELVKVEGPFQTKAVAEEYTKEFLKHWMEYFTKQGLNLVAITKCDENDEWYVEIIVQSIQ</sequence>
<dbReference type="Proteomes" id="UP000013840">
    <property type="component" value="Unassembled WGS sequence"/>
</dbReference>
<comment type="caution">
    <text evidence="2">The sequence shown here is derived from an EMBL/GenBank/DDBJ whole genome shotgun (WGS) entry which is preliminary data.</text>
</comment>
<dbReference type="OrthoDB" id="2183745at2"/>
<evidence type="ECO:0000313" key="3">
    <source>
        <dbReference type="Proteomes" id="UP000013840"/>
    </source>
</evidence>
<protein>
    <submittedName>
        <fullName evidence="2">Uncharacterized protein</fullName>
    </submittedName>
</protein>
<keyword evidence="3" id="KW-1185">Reference proteome</keyword>
<accession>R3UBY9</accession>
<dbReference type="RefSeq" id="WP_010770250.1">
    <property type="nucleotide sequence ID" value="NZ_KB946332.1"/>
</dbReference>